<organism evidence="1 2">
    <name type="scientific">Solanum commersonii</name>
    <name type="common">Commerson's wild potato</name>
    <name type="synonym">Commerson's nightshade</name>
    <dbReference type="NCBI Taxonomy" id="4109"/>
    <lineage>
        <taxon>Eukaryota</taxon>
        <taxon>Viridiplantae</taxon>
        <taxon>Streptophyta</taxon>
        <taxon>Embryophyta</taxon>
        <taxon>Tracheophyta</taxon>
        <taxon>Spermatophyta</taxon>
        <taxon>Magnoliopsida</taxon>
        <taxon>eudicotyledons</taxon>
        <taxon>Gunneridae</taxon>
        <taxon>Pentapetalae</taxon>
        <taxon>asterids</taxon>
        <taxon>lamiids</taxon>
        <taxon>Solanales</taxon>
        <taxon>Solanaceae</taxon>
        <taxon>Solanoideae</taxon>
        <taxon>Solaneae</taxon>
        <taxon>Solanum</taxon>
    </lineage>
</organism>
<keyword evidence="2" id="KW-1185">Reference proteome</keyword>
<protein>
    <submittedName>
        <fullName evidence="1">Uncharacterized protein</fullName>
    </submittedName>
</protein>
<feature type="non-terminal residue" evidence="1">
    <location>
        <position position="1"/>
    </location>
</feature>
<name>A0A9J5XQB4_SOLCO</name>
<dbReference type="AlphaFoldDB" id="A0A9J5XQB4"/>
<gene>
    <name evidence="1" type="ORF">H5410_039818</name>
</gene>
<dbReference type="EMBL" id="JACXVP010000008">
    <property type="protein sequence ID" value="KAG5589304.1"/>
    <property type="molecule type" value="Genomic_DNA"/>
</dbReference>
<sequence>IRIVVAKIRGCDDDFLLCFSENEKIDSVREQSDPYLGGATRMEGYPTTGACSHGDNEEEIEQVVLELVMCVVVLYQGSLFREISDSKMFCHELTVRDVHDTSFNFDVDPNMDADVLENMICKEARKRVAAIACIVANGPKTSIKCILPFLSTCVLRGAKKL</sequence>
<proteinExistence type="predicted"/>
<evidence type="ECO:0000313" key="2">
    <source>
        <dbReference type="Proteomes" id="UP000824120"/>
    </source>
</evidence>
<evidence type="ECO:0000313" key="1">
    <source>
        <dbReference type="EMBL" id="KAG5589304.1"/>
    </source>
</evidence>
<accession>A0A9J5XQB4</accession>
<comment type="caution">
    <text evidence="1">The sequence shown here is derived from an EMBL/GenBank/DDBJ whole genome shotgun (WGS) entry which is preliminary data.</text>
</comment>
<dbReference type="Proteomes" id="UP000824120">
    <property type="component" value="Chromosome 8"/>
</dbReference>
<reference evidence="1 2" key="1">
    <citation type="submission" date="2020-09" db="EMBL/GenBank/DDBJ databases">
        <title>De no assembly of potato wild relative species, Solanum commersonii.</title>
        <authorList>
            <person name="Cho K."/>
        </authorList>
    </citation>
    <scope>NUCLEOTIDE SEQUENCE [LARGE SCALE GENOMIC DNA]</scope>
    <source>
        <strain evidence="1">LZ3.2</strain>
        <tissue evidence="1">Leaf</tissue>
    </source>
</reference>